<dbReference type="SUPFAM" id="SSF55008">
    <property type="entry name" value="HMA, heavy metal-associated domain"/>
    <property type="match status" value="1"/>
</dbReference>
<dbReference type="PRINTS" id="PR00946">
    <property type="entry name" value="HGSCAVENGER"/>
</dbReference>
<dbReference type="AlphaFoldDB" id="A0A366E589"/>
<dbReference type="PROSITE" id="PS50846">
    <property type="entry name" value="HMA_2"/>
    <property type="match status" value="1"/>
</dbReference>
<feature type="domain" description="HMA" evidence="2">
    <location>
        <begin position="47"/>
        <end position="112"/>
    </location>
</feature>
<dbReference type="GO" id="GO:0046872">
    <property type="term" value="F:metal ion binding"/>
    <property type="evidence" value="ECO:0007669"/>
    <property type="project" value="UniProtKB-KW"/>
</dbReference>
<dbReference type="InterPro" id="IPR036163">
    <property type="entry name" value="HMA_dom_sf"/>
</dbReference>
<proteinExistence type="predicted"/>
<dbReference type="EMBL" id="QNRH01000002">
    <property type="protein sequence ID" value="RBO97513.1"/>
    <property type="molecule type" value="Genomic_DNA"/>
</dbReference>
<keyword evidence="4" id="KW-1185">Reference proteome</keyword>
<evidence type="ECO:0000313" key="3">
    <source>
        <dbReference type="EMBL" id="RBO97513.1"/>
    </source>
</evidence>
<gene>
    <name evidence="3" type="ORF">DFR47_102297</name>
</gene>
<reference evidence="3 4" key="1">
    <citation type="submission" date="2018-06" db="EMBL/GenBank/DDBJ databases">
        <title>Genomic Encyclopedia of Type Strains, Phase IV (KMG-IV): sequencing the most valuable type-strain genomes for metagenomic binning, comparative biology and taxonomic classification.</title>
        <authorList>
            <person name="Goeker M."/>
        </authorList>
    </citation>
    <scope>NUCLEOTIDE SEQUENCE [LARGE SCALE GENOMIC DNA]</scope>
    <source>
        <strain evidence="3 4">DSM 25619</strain>
    </source>
</reference>
<keyword evidence="1" id="KW-0479">Metal-binding</keyword>
<dbReference type="OrthoDB" id="9801832at2"/>
<sequence length="115" mass="11644">MGSPIFLSTSINADNPRLKLTRKAGLTTECFSIGQALKTTMTNSASSTVLLSVDGMGCGACVAKIEKTAKAVEGVSTVSVDLVNKQASIGFSAPADTATIAKAIDAAGYETTILG</sequence>
<dbReference type="CDD" id="cd00371">
    <property type="entry name" value="HMA"/>
    <property type="match status" value="1"/>
</dbReference>
<accession>A0A366E589</accession>
<dbReference type="FunFam" id="3.30.70.100:FF:000001">
    <property type="entry name" value="ATPase copper transporting beta"/>
    <property type="match status" value="1"/>
</dbReference>
<evidence type="ECO:0000256" key="1">
    <source>
        <dbReference type="ARBA" id="ARBA00022723"/>
    </source>
</evidence>
<dbReference type="Proteomes" id="UP000252893">
    <property type="component" value="Unassembled WGS sequence"/>
</dbReference>
<evidence type="ECO:0000259" key="2">
    <source>
        <dbReference type="PROSITE" id="PS50846"/>
    </source>
</evidence>
<comment type="caution">
    <text evidence="3">The sequence shown here is derived from an EMBL/GenBank/DDBJ whole genome shotgun (WGS) entry which is preliminary data.</text>
</comment>
<dbReference type="InterPro" id="IPR001802">
    <property type="entry name" value="MerP/CopZ"/>
</dbReference>
<evidence type="ECO:0000313" key="4">
    <source>
        <dbReference type="Proteomes" id="UP000252893"/>
    </source>
</evidence>
<name>A0A366E589_9HYPH</name>
<dbReference type="InterPro" id="IPR006121">
    <property type="entry name" value="HMA_dom"/>
</dbReference>
<dbReference type="Pfam" id="PF00403">
    <property type="entry name" value="HMA"/>
    <property type="match status" value="1"/>
</dbReference>
<organism evidence="3 4">
    <name type="scientific">Pseudochrobactrum asaccharolyticum</name>
    <dbReference type="NCBI Taxonomy" id="354351"/>
    <lineage>
        <taxon>Bacteria</taxon>
        <taxon>Pseudomonadati</taxon>
        <taxon>Pseudomonadota</taxon>
        <taxon>Alphaproteobacteria</taxon>
        <taxon>Hyphomicrobiales</taxon>
        <taxon>Brucellaceae</taxon>
        <taxon>Pseudochrobactrum</taxon>
    </lineage>
</organism>
<protein>
    <submittedName>
        <fullName evidence="3">Copper ion binding protein</fullName>
    </submittedName>
</protein>
<dbReference type="Gene3D" id="3.30.70.100">
    <property type="match status" value="1"/>
</dbReference>